<evidence type="ECO:0000259" key="2">
    <source>
        <dbReference type="Pfam" id="PF00656"/>
    </source>
</evidence>
<organism evidence="3 4">
    <name type="scientific">Pholiota conissans</name>
    <dbReference type="NCBI Taxonomy" id="109636"/>
    <lineage>
        <taxon>Eukaryota</taxon>
        <taxon>Fungi</taxon>
        <taxon>Dikarya</taxon>
        <taxon>Basidiomycota</taxon>
        <taxon>Agaricomycotina</taxon>
        <taxon>Agaricomycetes</taxon>
        <taxon>Agaricomycetidae</taxon>
        <taxon>Agaricales</taxon>
        <taxon>Agaricineae</taxon>
        <taxon>Strophariaceae</taxon>
        <taxon>Pholiota</taxon>
    </lineage>
</organism>
<dbReference type="Gene3D" id="3.40.50.1460">
    <property type="match status" value="1"/>
</dbReference>
<proteinExistence type="inferred from homology"/>
<dbReference type="OrthoDB" id="3223806at2759"/>
<dbReference type="AlphaFoldDB" id="A0A9P5YW33"/>
<dbReference type="PANTHER" id="PTHR48104">
    <property type="entry name" value="METACASPASE-4"/>
    <property type="match status" value="1"/>
</dbReference>
<dbReference type="InterPro" id="IPR011600">
    <property type="entry name" value="Pept_C14_caspase"/>
</dbReference>
<dbReference type="PANTHER" id="PTHR48104:SF30">
    <property type="entry name" value="METACASPASE-1"/>
    <property type="match status" value="1"/>
</dbReference>
<dbReference type="GO" id="GO:0004197">
    <property type="term" value="F:cysteine-type endopeptidase activity"/>
    <property type="evidence" value="ECO:0007669"/>
    <property type="project" value="InterPro"/>
</dbReference>
<comment type="similarity">
    <text evidence="1">Belongs to the peptidase C14B family.</text>
</comment>
<accession>A0A9P5YW33</accession>
<dbReference type="Proteomes" id="UP000807469">
    <property type="component" value="Unassembled WGS sequence"/>
</dbReference>
<dbReference type="Pfam" id="PF00656">
    <property type="entry name" value="Peptidase_C14"/>
    <property type="match status" value="1"/>
</dbReference>
<dbReference type="GO" id="GO:0006508">
    <property type="term" value="P:proteolysis"/>
    <property type="evidence" value="ECO:0007669"/>
    <property type="project" value="InterPro"/>
</dbReference>
<evidence type="ECO:0000313" key="4">
    <source>
        <dbReference type="Proteomes" id="UP000807469"/>
    </source>
</evidence>
<feature type="non-terminal residue" evidence="3">
    <location>
        <position position="1"/>
    </location>
</feature>
<sequence>RIFAVLIGINSYQSASLPFSDFKPLRGAVPDVLEFQSYLEGQLGVPSGRIITLTDETATRAAIIDVLKGLITDKHIEPGDPILVYYAGHGTELDPPPKWACGGPDAKIQAIVPYDCDVELKSGQRVPPIPDHALEVLFSSIADEKGDNITVIFDCCHSASATRARTTEYDGVRRVVLSSDRRYDEEVDSDIWALESTSRGMYTPSRFQTRGLRSHILLAACSSTELAREANGHGRFSVAFLSILKEIPLHKLRYSEILKHPKFRDLPKDQTPQCEGSHLHRNLFNLQADAQRTSRALVVSSRKGKTVQDRRYTVDGGKMHNVAADSEFDVYRTSDIQLTKKIGVIKVHRLGHISFVAKLAPNSADFDLDHPTIAIQRHSGKREDLRVFIPRDDPFRQLYPKPDAVADIISRIAHFYRELERVDTHNDPQLSGQIHVEFYELETIMEFTENVSHDQLQPIDDTSNLYVNGIVDVSVADEDGESIPYGIKLVNNSDRELHMNVLYFNNNDLSVEICVRPHACASDRTPEVPLAATGGSVAIGYGAAGWLPMIFYLPDNLNVDVGFLKIFLSTEPVQMDHLKQDSPFSLSRAYGGTYVPPPELRPVFWTSIVILIIQRRHPFT</sequence>
<dbReference type="EMBL" id="MU155353">
    <property type="protein sequence ID" value="KAF9474961.1"/>
    <property type="molecule type" value="Genomic_DNA"/>
</dbReference>
<evidence type="ECO:0000313" key="3">
    <source>
        <dbReference type="EMBL" id="KAF9474961.1"/>
    </source>
</evidence>
<gene>
    <name evidence="3" type="ORF">BDN70DRAFT_814863</name>
</gene>
<keyword evidence="4" id="KW-1185">Reference proteome</keyword>
<protein>
    <recommendedName>
        <fullName evidence="2">Peptidase C14 caspase domain-containing protein</fullName>
    </recommendedName>
</protein>
<dbReference type="InterPro" id="IPR050452">
    <property type="entry name" value="Metacaspase"/>
</dbReference>
<dbReference type="GO" id="GO:0005737">
    <property type="term" value="C:cytoplasm"/>
    <property type="evidence" value="ECO:0007669"/>
    <property type="project" value="TreeGrafter"/>
</dbReference>
<feature type="domain" description="Peptidase C14 caspase" evidence="2">
    <location>
        <begin position="3"/>
        <end position="283"/>
    </location>
</feature>
<reference evidence="3" key="1">
    <citation type="submission" date="2020-11" db="EMBL/GenBank/DDBJ databases">
        <authorList>
            <consortium name="DOE Joint Genome Institute"/>
            <person name="Ahrendt S."/>
            <person name="Riley R."/>
            <person name="Andreopoulos W."/>
            <person name="Labutti K."/>
            <person name="Pangilinan J."/>
            <person name="Ruiz-Duenas F.J."/>
            <person name="Barrasa J.M."/>
            <person name="Sanchez-Garcia M."/>
            <person name="Camarero S."/>
            <person name="Miyauchi S."/>
            <person name="Serrano A."/>
            <person name="Linde D."/>
            <person name="Babiker R."/>
            <person name="Drula E."/>
            <person name="Ayuso-Fernandez I."/>
            <person name="Pacheco R."/>
            <person name="Padilla G."/>
            <person name="Ferreira P."/>
            <person name="Barriuso J."/>
            <person name="Kellner H."/>
            <person name="Castanera R."/>
            <person name="Alfaro M."/>
            <person name="Ramirez L."/>
            <person name="Pisabarro A.G."/>
            <person name="Kuo A."/>
            <person name="Tritt A."/>
            <person name="Lipzen A."/>
            <person name="He G."/>
            <person name="Yan M."/>
            <person name="Ng V."/>
            <person name="Cullen D."/>
            <person name="Martin F."/>
            <person name="Rosso M.-N."/>
            <person name="Henrissat B."/>
            <person name="Hibbett D."/>
            <person name="Martinez A.T."/>
            <person name="Grigoriev I.V."/>
        </authorList>
    </citation>
    <scope>NUCLEOTIDE SEQUENCE</scope>
    <source>
        <strain evidence="3">CIRM-BRFM 674</strain>
    </source>
</reference>
<evidence type="ECO:0000256" key="1">
    <source>
        <dbReference type="ARBA" id="ARBA00009005"/>
    </source>
</evidence>
<comment type="caution">
    <text evidence="3">The sequence shown here is derived from an EMBL/GenBank/DDBJ whole genome shotgun (WGS) entry which is preliminary data.</text>
</comment>
<name>A0A9P5YW33_9AGAR</name>